<dbReference type="Proteomes" id="UP000647587">
    <property type="component" value="Unassembled WGS sequence"/>
</dbReference>
<accession>A0ABQ2F5R1</accession>
<keyword evidence="2" id="KW-1185">Reference proteome</keyword>
<dbReference type="EMBL" id="BMPP01000047">
    <property type="protein sequence ID" value="GGK43853.1"/>
    <property type="molecule type" value="Genomic_DNA"/>
</dbReference>
<dbReference type="RefSeq" id="WP_189012322.1">
    <property type="nucleotide sequence ID" value="NZ_BMPP01000047.1"/>
</dbReference>
<sequence>MDLQPLMDRRQVLERVHLQVKHLSKVLHHDEVWQQRAFLPEPARDVLMRQEQAIAGLDQKVAVVAAAVSALVEMIQTGESRHRDSPRSNASVDLAALQDELDQSVAGATLAADLIIVQINSLRAASGRPPLDGGVSPFN</sequence>
<proteinExistence type="predicted"/>
<organism evidence="1 2">
    <name type="scientific">Deinococcus malanensis</name>
    <dbReference type="NCBI Taxonomy" id="1706855"/>
    <lineage>
        <taxon>Bacteria</taxon>
        <taxon>Thermotogati</taxon>
        <taxon>Deinococcota</taxon>
        <taxon>Deinococci</taxon>
        <taxon>Deinococcales</taxon>
        <taxon>Deinococcaceae</taxon>
        <taxon>Deinococcus</taxon>
    </lineage>
</organism>
<name>A0ABQ2F5R1_9DEIO</name>
<reference evidence="2" key="1">
    <citation type="journal article" date="2019" name="Int. J. Syst. Evol. Microbiol.">
        <title>The Global Catalogue of Microorganisms (GCM) 10K type strain sequencing project: providing services to taxonomists for standard genome sequencing and annotation.</title>
        <authorList>
            <consortium name="The Broad Institute Genomics Platform"/>
            <consortium name="The Broad Institute Genome Sequencing Center for Infectious Disease"/>
            <person name="Wu L."/>
            <person name="Ma J."/>
        </authorList>
    </citation>
    <scope>NUCLEOTIDE SEQUENCE [LARGE SCALE GENOMIC DNA]</scope>
    <source>
        <strain evidence="2">JCM 30331</strain>
    </source>
</reference>
<evidence type="ECO:0000313" key="2">
    <source>
        <dbReference type="Proteomes" id="UP000647587"/>
    </source>
</evidence>
<evidence type="ECO:0000313" key="1">
    <source>
        <dbReference type="EMBL" id="GGK43853.1"/>
    </source>
</evidence>
<comment type="caution">
    <text evidence="1">The sequence shown here is derived from an EMBL/GenBank/DDBJ whole genome shotgun (WGS) entry which is preliminary data.</text>
</comment>
<protein>
    <submittedName>
        <fullName evidence="1">Uncharacterized protein</fullName>
    </submittedName>
</protein>
<gene>
    <name evidence="1" type="ORF">GCM10008955_42030</name>
</gene>